<evidence type="ECO:0000259" key="2">
    <source>
        <dbReference type="Pfam" id="PF13843"/>
    </source>
</evidence>
<comment type="caution">
    <text evidence="3">The sequence shown here is derived from an EMBL/GenBank/DDBJ whole genome shotgun (WGS) entry which is preliminary data.</text>
</comment>
<keyword evidence="1" id="KW-0472">Membrane</keyword>
<organism evidence="3 4">
    <name type="scientific">Parnassius mnemosyne</name>
    <name type="common">clouded apollo</name>
    <dbReference type="NCBI Taxonomy" id="213953"/>
    <lineage>
        <taxon>Eukaryota</taxon>
        <taxon>Metazoa</taxon>
        <taxon>Ecdysozoa</taxon>
        <taxon>Arthropoda</taxon>
        <taxon>Hexapoda</taxon>
        <taxon>Insecta</taxon>
        <taxon>Pterygota</taxon>
        <taxon>Neoptera</taxon>
        <taxon>Endopterygota</taxon>
        <taxon>Lepidoptera</taxon>
        <taxon>Glossata</taxon>
        <taxon>Ditrysia</taxon>
        <taxon>Papilionoidea</taxon>
        <taxon>Papilionidae</taxon>
        <taxon>Parnassiinae</taxon>
        <taxon>Parnassini</taxon>
        <taxon>Parnassius</taxon>
        <taxon>Driopa</taxon>
    </lineage>
</organism>
<feature type="transmembrane region" description="Helical" evidence="1">
    <location>
        <begin position="187"/>
        <end position="206"/>
    </location>
</feature>
<reference evidence="3 4" key="1">
    <citation type="submission" date="2023-11" db="EMBL/GenBank/DDBJ databases">
        <authorList>
            <person name="Hedman E."/>
            <person name="Englund M."/>
            <person name="Stromberg M."/>
            <person name="Nyberg Akerstrom W."/>
            <person name="Nylinder S."/>
            <person name="Jareborg N."/>
            <person name="Kallberg Y."/>
            <person name="Kronander E."/>
        </authorList>
    </citation>
    <scope>NUCLEOTIDE SEQUENCE [LARGE SCALE GENOMIC DNA]</scope>
</reference>
<proteinExistence type="predicted"/>
<gene>
    <name evidence="3" type="ORF">PARMNEM_LOCUS1102</name>
</gene>
<name>A0AAV1K7Y6_9NEOP</name>
<evidence type="ECO:0000313" key="4">
    <source>
        <dbReference type="Proteomes" id="UP001314205"/>
    </source>
</evidence>
<dbReference type="InterPro" id="IPR029526">
    <property type="entry name" value="PGBD"/>
</dbReference>
<protein>
    <recommendedName>
        <fullName evidence="2">PiggyBac transposable element-derived protein domain-containing protein</fullName>
    </recommendedName>
</protein>
<evidence type="ECO:0000313" key="3">
    <source>
        <dbReference type="EMBL" id="CAK1579113.1"/>
    </source>
</evidence>
<evidence type="ECO:0000256" key="1">
    <source>
        <dbReference type="SAM" id="Phobius"/>
    </source>
</evidence>
<dbReference type="AlphaFoldDB" id="A0AAV1K7Y6"/>
<keyword evidence="4" id="KW-1185">Reference proteome</keyword>
<keyword evidence="1" id="KW-0812">Transmembrane</keyword>
<dbReference type="Proteomes" id="UP001314205">
    <property type="component" value="Unassembled WGS sequence"/>
</dbReference>
<dbReference type="PANTHER" id="PTHR46599">
    <property type="entry name" value="PIGGYBAC TRANSPOSABLE ELEMENT-DERIVED PROTEIN 4"/>
    <property type="match status" value="1"/>
</dbReference>
<dbReference type="Pfam" id="PF13843">
    <property type="entry name" value="DDE_Tnp_1_7"/>
    <property type="match status" value="1"/>
</dbReference>
<accession>A0AAV1K7Y6</accession>
<sequence length="316" mass="35865">MFIKSKPGKYGLKEQCLCDARSRYLYNAFIYTGKPLTQRNSSLSVPTQDVLQLTEPLYGSHRNVTGDSWCTSVELVDILLQKGLTYVGTLRKNKREIPLEFLPNKTRPLESSLFGFVSDKTLVSHVPKKNKSVVLLSSMHHDMSVNEQSKKPEIIELYNSTKGGVDALDLKCSNYSCARRTRRWPNAMFGAIMNISIANGYVLWVLSNPNKKLSRRNYIKSIAMTLIKPHISQRWENNPTLTKDIKAIMCKLIDKEQPLVDSDEAGPSAPKMKRRCFICPRAKDKKSTIVCKSCKKTICKPHSIAITYCLPCQRKD</sequence>
<keyword evidence="1" id="KW-1133">Transmembrane helix</keyword>
<feature type="domain" description="PiggyBac transposable element-derived protein" evidence="2">
    <location>
        <begin position="2"/>
        <end position="201"/>
    </location>
</feature>
<dbReference type="PANTHER" id="PTHR46599:SF6">
    <property type="entry name" value="DUAL SPECIFICITY PHOSPHATASE 26"/>
    <property type="match status" value="1"/>
</dbReference>
<dbReference type="EMBL" id="CAVLGL010000002">
    <property type="protein sequence ID" value="CAK1579113.1"/>
    <property type="molecule type" value="Genomic_DNA"/>
</dbReference>